<comment type="caution">
    <text evidence="2">The sequence shown here is derived from an EMBL/GenBank/DDBJ whole genome shotgun (WGS) entry which is preliminary data.</text>
</comment>
<dbReference type="STRING" id="1325735.A0A428TTW0"/>
<reference evidence="2 3" key="1">
    <citation type="submission" date="2017-06" db="EMBL/GenBank/DDBJ databases">
        <title>Comparative genomic analysis of Ambrosia Fusariam Clade fungi.</title>
        <authorList>
            <person name="Stajich J.E."/>
            <person name="Carrillo J."/>
            <person name="Kijimoto T."/>
            <person name="Eskalen A."/>
            <person name="O'Donnell K."/>
            <person name="Kasson M."/>
        </authorList>
    </citation>
    <scope>NUCLEOTIDE SEQUENCE [LARGE SCALE GENOMIC DNA]</scope>
    <source>
        <strain evidence="2 3">NRRL62579</strain>
    </source>
</reference>
<evidence type="ECO:0000313" key="3">
    <source>
        <dbReference type="Proteomes" id="UP000287144"/>
    </source>
</evidence>
<dbReference type="EMBL" id="NKCK01000053">
    <property type="protein sequence ID" value="RSM05359.1"/>
    <property type="molecule type" value="Genomic_DNA"/>
</dbReference>
<organism evidence="2 3">
    <name type="scientific">Fusarium oligoseptatum</name>
    <dbReference type="NCBI Taxonomy" id="2604345"/>
    <lineage>
        <taxon>Eukaryota</taxon>
        <taxon>Fungi</taxon>
        <taxon>Dikarya</taxon>
        <taxon>Ascomycota</taxon>
        <taxon>Pezizomycotina</taxon>
        <taxon>Sordariomycetes</taxon>
        <taxon>Hypocreomycetidae</taxon>
        <taxon>Hypocreales</taxon>
        <taxon>Nectriaceae</taxon>
        <taxon>Fusarium</taxon>
        <taxon>Fusarium solani species complex</taxon>
    </lineage>
</organism>
<protein>
    <recommendedName>
        <fullName evidence="1">Alanine dehydrogenase/pyridine nucleotide transhydrogenase NAD(H)-binding domain-containing protein</fullName>
    </recommendedName>
</protein>
<dbReference type="Gene3D" id="3.40.50.720">
    <property type="entry name" value="NAD(P)-binding Rossmann-like Domain"/>
    <property type="match status" value="1"/>
</dbReference>
<dbReference type="SMART" id="SM01002">
    <property type="entry name" value="AlaDh_PNT_C"/>
    <property type="match status" value="1"/>
</dbReference>
<gene>
    <name evidence="2" type="ORF">CEP52_006305</name>
</gene>
<dbReference type="Proteomes" id="UP000287144">
    <property type="component" value="Unassembled WGS sequence"/>
</dbReference>
<accession>A0A428TTW0</accession>
<evidence type="ECO:0000259" key="1">
    <source>
        <dbReference type="SMART" id="SM01002"/>
    </source>
</evidence>
<name>A0A428TTW0_9HYPO</name>
<sequence length="196" mass="21514">MTQDDDSHQSQCWRLRVHWRRGQVRDAPRYSRRGPRSQDDEWQHLVTGLDTPAQRVPQGPVPIFDSASALTDLVKSNVQAALSTNNGEFPRLIMIGALGRCGKGAIAAAEAVGVNSILKADLFPEVASSDIFVNCVYLGANKTPPFTTFESLSGPERRPRVICDVSCDPNSENNPIPVYSTYSSFENPTAPGFWPP</sequence>
<dbReference type="InterPro" id="IPR007698">
    <property type="entry name" value="AlaDH/PNT_NAD(H)-bd"/>
</dbReference>
<feature type="domain" description="Alanine dehydrogenase/pyridine nucleotide transhydrogenase NAD(H)-binding" evidence="1">
    <location>
        <begin position="82"/>
        <end position="190"/>
    </location>
</feature>
<proteinExistence type="predicted"/>
<evidence type="ECO:0000313" key="2">
    <source>
        <dbReference type="EMBL" id="RSM05359.1"/>
    </source>
</evidence>
<keyword evidence="3" id="KW-1185">Reference proteome</keyword>
<dbReference type="AlphaFoldDB" id="A0A428TTW0"/>